<proteinExistence type="predicted"/>
<name>A0ABZ2LUS0_9BACT</name>
<dbReference type="RefSeq" id="WP_394823713.1">
    <property type="nucleotide sequence ID" value="NZ_CP089984.1"/>
</dbReference>
<reference evidence="1 2" key="1">
    <citation type="submission" date="2021-12" db="EMBL/GenBank/DDBJ databases">
        <title>Discovery of the Pendulisporaceae a myxobacterial family with distinct sporulation behavior and unique specialized metabolism.</title>
        <authorList>
            <person name="Garcia R."/>
            <person name="Popoff A."/>
            <person name="Bader C.D."/>
            <person name="Loehr J."/>
            <person name="Walesch S."/>
            <person name="Walt C."/>
            <person name="Boldt J."/>
            <person name="Bunk B."/>
            <person name="Haeckl F.J.F.P.J."/>
            <person name="Gunesch A.P."/>
            <person name="Birkelbach J."/>
            <person name="Nuebel U."/>
            <person name="Pietschmann T."/>
            <person name="Bach T."/>
            <person name="Mueller R."/>
        </authorList>
    </citation>
    <scope>NUCLEOTIDE SEQUENCE [LARGE SCALE GENOMIC DNA]</scope>
    <source>
        <strain evidence="1 2">MSr11954</strain>
    </source>
</reference>
<organism evidence="1 2">
    <name type="scientific">Pendulispora albinea</name>
    <dbReference type="NCBI Taxonomy" id="2741071"/>
    <lineage>
        <taxon>Bacteria</taxon>
        <taxon>Pseudomonadati</taxon>
        <taxon>Myxococcota</taxon>
        <taxon>Myxococcia</taxon>
        <taxon>Myxococcales</taxon>
        <taxon>Sorangiineae</taxon>
        <taxon>Pendulisporaceae</taxon>
        <taxon>Pendulispora</taxon>
    </lineage>
</organism>
<accession>A0ABZ2LUS0</accession>
<evidence type="ECO:0000313" key="1">
    <source>
        <dbReference type="EMBL" id="WXB14095.1"/>
    </source>
</evidence>
<evidence type="ECO:0008006" key="3">
    <source>
        <dbReference type="Google" id="ProtNLM"/>
    </source>
</evidence>
<dbReference type="Proteomes" id="UP001370348">
    <property type="component" value="Chromosome"/>
</dbReference>
<sequence length="325" mass="33061">MTAPFAIVVACSLDEGGFAGGGGAFDASLPDTWRPGPGPDSGPKDAGVDVTTPICSGGSANACDGLPSGWEPVGYLPGAANCGTGYDAGPPMVTDPTGGSCGCDCRGKSPQENQCPGNIRMSRWDGDPYTAVCGSDFTGNDEFSQGCSDLQPRTIHHFKAIPQPANPVFGCSNGSCSGTKDTSSLATTSVRTCTSTVSECRLALCAQPHACIARDGDRSCPSGYTEKHLLGTGADITCGSCTGCSYSATCSTSVKLYTGNNCTGTNDSVDVDGGCNPVIGQDASSPKTYQALYYENKFQTGGYDASAATPVRSVTGTLRTVCCKP</sequence>
<protein>
    <recommendedName>
        <fullName evidence="3">Tryptophan synthase alpha chain</fullName>
    </recommendedName>
</protein>
<keyword evidence="2" id="KW-1185">Reference proteome</keyword>
<evidence type="ECO:0000313" key="2">
    <source>
        <dbReference type="Proteomes" id="UP001370348"/>
    </source>
</evidence>
<dbReference type="EMBL" id="CP089984">
    <property type="protein sequence ID" value="WXB14095.1"/>
    <property type="molecule type" value="Genomic_DNA"/>
</dbReference>
<gene>
    <name evidence="1" type="ORF">LZC94_40480</name>
</gene>